<name>A0A3R8U9V7_9GAMM</name>
<dbReference type="EMBL" id="RHQL01000010">
    <property type="protein sequence ID" value="RRV08912.1"/>
    <property type="molecule type" value="Genomic_DNA"/>
</dbReference>
<sequence length="143" mass="14800">MKLLIALIVLASVSLAALAIGTEGFNIESERMLAAFDHMSWRPWVMVASIGLLGSAFALLCSGSKPRTAFVGLLASWLPTALSLAGLLTLTLVDTTSSQTAGGVAAGIIILLCLSLAALLSSLLFRAAAGLRRWFARSTPGAL</sequence>
<feature type="chain" id="PRO_5018751799" evidence="2">
    <location>
        <begin position="20"/>
        <end position="143"/>
    </location>
</feature>
<keyword evidence="1" id="KW-0472">Membrane</keyword>
<dbReference type="AlphaFoldDB" id="A0A3R8U9V7"/>
<evidence type="ECO:0000256" key="1">
    <source>
        <dbReference type="SAM" id="Phobius"/>
    </source>
</evidence>
<reference evidence="3 4" key="1">
    <citation type="submission" date="2018-10" db="EMBL/GenBank/DDBJ databases">
        <title>Transmission dynamics of multidrug resistant bacteria on intensive care unit surfaces.</title>
        <authorList>
            <person name="D'Souza A.W."/>
            <person name="Potter R.F."/>
            <person name="Wallace M."/>
            <person name="Shupe A."/>
            <person name="Patel S."/>
            <person name="Sun S."/>
            <person name="Gul D."/>
            <person name="Kwon J.H."/>
            <person name="Andleeb S."/>
            <person name="Burnham C.-A.D."/>
            <person name="Dantas G."/>
        </authorList>
    </citation>
    <scope>NUCLEOTIDE SEQUENCE [LARGE SCALE GENOMIC DNA]</scope>
    <source>
        <strain evidence="3 4">PX_177</strain>
    </source>
</reference>
<feature type="transmembrane region" description="Helical" evidence="1">
    <location>
        <begin position="69"/>
        <end position="92"/>
    </location>
</feature>
<keyword evidence="2" id="KW-0732">Signal</keyword>
<evidence type="ECO:0000313" key="4">
    <source>
        <dbReference type="Proteomes" id="UP000276506"/>
    </source>
</evidence>
<evidence type="ECO:0000313" key="3">
    <source>
        <dbReference type="EMBL" id="RRV08912.1"/>
    </source>
</evidence>
<proteinExistence type="predicted"/>
<dbReference type="Proteomes" id="UP000276506">
    <property type="component" value="Unassembled WGS sequence"/>
</dbReference>
<keyword evidence="1" id="KW-1133">Transmembrane helix</keyword>
<feature type="transmembrane region" description="Helical" evidence="1">
    <location>
        <begin position="43"/>
        <end position="62"/>
    </location>
</feature>
<protein>
    <submittedName>
        <fullName evidence="3">Uncharacterized protein</fullName>
    </submittedName>
</protein>
<evidence type="ECO:0000256" key="2">
    <source>
        <dbReference type="SAM" id="SignalP"/>
    </source>
</evidence>
<accession>A0A3R8U9V7</accession>
<organism evidence="3 4">
    <name type="scientific">Stutzerimonas xanthomarina</name>
    <dbReference type="NCBI Taxonomy" id="271420"/>
    <lineage>
        <taxon>Bacteria</taxon>
        <taxon>Pseudomonadati</taxon>
        <taxon>Pseudomonadota</taxon>
        <taxon>Gammaproteobacteria</taxon>
        <taxon>Pseudomonadales</taxon>
        <taxon>Pseudomonadaceae</taxon>
        <taxon>Stutzerimonas</taxon>
    </lineage>
</organism>
<gene>
    <name evidence="3" type="ORF">EGJ28_16750</name>
</gene>
<feature type="signal peptide" evidence="2">
    <location>
        <begin position="1"/>
        <end position="19"/>
    </location>
</feature>
<dbReference type="RefSeq" id="WP_041110015.1">
    <property type="nucleotide sequence ID" value="NZ_RHQL01000010.1"/>
</dbReference>
<feature type="transmembrane region" description="Helical" evidence="1">
    <location>
        <begin position="104"/>
        <end position="125"/>
    </location>
</feature>
<comment type="caution">
    <text evidence="3">The sequence shown here is derived from an EMBL/GenBank/DDBJ whole genome shotgun (WGS) entry which is preliminary data.</text>
</comment>
<keyword evidence="1" id="KW-0812">Transmembrane</keyword>